<keyword evidence="3" id="KW-0731">Sigma factor</keyword>
<name>A0A7X0SF63_9CLOT</name>
<dbReference type="RefSeq" id="WP_185165510.1">
    <property type="nucleotide sequence ID" value="NZ_JACKWY010000015.1"/>
</dbReference>
<dbReference type="InterPro" id="IPR007627">
    <property type="entry name" value="RNA_pol_sigma70_r2"/>
</dbReference>
<dbReference type="GO" id="GO:0003677">
    <property type="term" value="F:DNA binding"/>
    <property type="evidence" value="ECO:0007669"/>
    <property type="project" value="UniProtKB-KW"/>
</dbReference>
<keyword evidence="5" id="KW-0804">Transcription</keyword>
<dbReference type="SUPFAM" id="SSF88659">
    <property type="entry name" value="Sigma3 and sigma4 domains of RNA polymerase sigma factors"/>
    <property type="match status" value="1"/>
</dbReference>
<dbReference type="AlphaFoldDB" id="A0A7X0SF63"/>
<dbReference type="CDD" id="cd06171">
    <property type="entry name" value="Sigma70_r4"/>
    <property type="match status" value="1"/>
</dbReference>
<keyword evidence="4" id="KW-0238">DNA-binding</keyword>
<dbReference type="PANTHER" id="PTHR43133:SF8">
    <property type="entry name" value="RNA POLYMERASE SIGMA FACTOR HI_1459-RELATED"/>
    <property type="match status" value="1"/>
</dbReference>
<keyword evidence="2" id="KW-0805">Transcription regulation</keyword>
<comment type="caution">
    <text evidence="8">The sequence shown here is derived from an EMBL/GenBank/DDBJ whole genome shotgun (WGS) entry which is preliminary data.</text>
</comment>
<evidence type="ECO:0000256" key="5">
    <source>
        <dbReference type="ARBA" id="ARBA00023163"/>
    </source>
</evidence>
<proteinExistence type="inferred from homology"/>
<dbReference type="InterPro" id="IPR013325">
    <property type="entry name" value="RNA_pol_sigma_r2"/>
</dbReference>
<protein>
    <submittedName>
        <fullName evidence="8">Sigma-70 family RNA polymerase sigma factor</fullName>
    </submittedName>
</protein>
<dbReference type="Pfam" id="PF08281">
    <property type="entry name" value="Sigma70_r4_2"/>
    <property type="match status" value="1"/>
</dbReference>
<evidence type="ECO:0000313" key="9">
    <source>
        <dbReference type="Proteomes" id="UP000585258"/>
    </source>
</evidence>
<comment type="similarity">
    <text evidence="1">Belongs to the sigma-70 factor family. ECF subfamily.</text>
</comment>
<dbReference type="Pfam" id="PF04542">
    <property type="entry name" value="Sigma70_r2"/>
    <property type="match status" value="1"/>
</dbReference>
<dbReference type="GO" id="GO:0016987">
    <property type="term" value="F:sigma factor activity"/>
    <property type="evidence" value="ECO:0007669"/>
    <property type="project" value="UniProtKB-KW"/>
</dbReference>
<evidence type="ECO:0000256" key="2">
    <source>
        <dbReference type="ARBA" id="ARBA00023015"/>
    </source>
</evidence>
<organism evidence="8 9">
    <name type="scientific">Clostridium gasigenes</name>
    <dbReference type="NCBI Taxonomy" id="94869"/>
    <lineage>
        <taxon>Bacteria</taxon>
        <taxon>Bacillati</taxon>
        <taxon>Bacillota</taxon>
        <taxon>Clostridia</taxon>
        <taxon>Eubacteriales</taxon>
        <taxon>Clostridiaceae</taxon>
        <taxon>Clostridium</taxon>
    </lineage>
</organism>
<reference evidence="8 9" key="1">
    <citation type="submission" date="2020-08" db="EMBL/GenBank/DDBJ databases">
        <title>Clostridia isolated from Swiss meat.</title>
        <authorList>
            <person name="Wambui J."/>
            <person name="Stevens M.J.A."/>
            <person name="Stephan R."/>
        </authorList>
    </citation>
    <scope>NUCLEOTIDE SEQUENCE [LARGE SCALE GENOMIC DNA]</scope>
    <source>
        <strain evidence="8 9">CM001</strain>
    </source>
</reference>
<dbReference type="InterPro" id="IPR013249">
    <property type="entry name" value="RNA_pol_sigma70_r4_t2"/>
</dbReference>
<dbReference type="InterPro" id="IPR014284">
    <property type="entry name" value="RNA_pol_sigma-70_dom"/>
</dbReference>
<evidence type="ECO:0000313" key="8">
    <source>
        <dbReference type="EMBL" id="MBB6716488.1"/>
    </source>
</evidence>
<sequence>MVNKDNFIIRLRKKDLIALDYLVDNYSQLVLKVSYSVLNNLDLSEECTNDVMLRAWDNIKSFKGDINMFPKWLVVITKRHAIDIIRKEKKHSKNVYLDDEISINTRDVADEVEDSIAMDVIHSEINNLDNKSKDVIVRRIFKDQKVNEISKELGISETAVSNRLSRGKKKLICALERRG</sequence>
<accession>A0A7X0SF63</accession>
<dbReference type="Proteomes" id="UP000585258">
    <property type="component" value="Unassembled WGS sequence"/>
</dbReference>
<evidence type="ECO:0000256" key="4">
    <source>
        <dbReference type="ARBA" id="ARBA00023125"/>
    </source>
</evidence>
<evidence type="ECO:0000256" key="3">
    <source>
        <dbReference type="ARBA" id="ARBA00023082"/>
    </source>
</evidence>
<gene>
    <name evidence="8" type="ORF">H7E68_17480</name>
</gene>
<dbReference type="Gene3D" id="1.10.1740.10">
    <property type="match status" value="1"/>
</dbReference>
<dbReference type="InterPro" id="IPR039425">
    <property type="entry name" value="RNA_pol_sigma-70-like"/>
</dbReference>
<dbReference type="InterPro" id="IPR036388">
    <property type="entry name" value="WH-like_DNA-bd_sf"/>
</dbReference>
<dbReference type="PANTHER" id="PTHR43133">
    <property type="entry name" value="RNA POLYMERASE ECF-TYPE SIGMA FACTO"/>
    <property type="match status" value="1"/>
</dbReference>
<dbReference type="Gene3D" id="1.10.10.10">
    <property type="entry name" value="Winged helix-like DNA-binding domain superfamily/Winged helix DNA-binding domain"/>
    <property type="match status" value="1"/>
</dbReference>
<dbReference type="SUPFAM" id="SSF88946">
    <property type="entry name" value="Sigma2 domain of RNA polymerase sigma factors"/>
    <property type="match status" value="1"/>
</dbReference>
<dbReference type="EMBL" id="JACKWY010000015">
    <property type="protein sequence ID" value="MBB6716488.1"/>
    <property type="molecule type" value="Genomic_DNA"/>
</dbReference>
<dbReference type="NCBIfam" id="TIGR02937">
    <property type="entry name" value="sigma70-ECF"/>
    <property type="match status" value="1"/>
</dbReference>
<dbReference type="GO" id="GO:0006352">
    <property type="term" value="P:DNA-templated transcription initiation"/>
    <property type="evidence" value="ECO:0007669"/>
    <property type="project" value="InterPro"/>
</dbReference>
<evidence type="ECO:0000259" key="6">
    <source>
        <dbReference type="Pfam" id="PF04542"/>
    </source>
</evidence>
<evidence type="ECO:0000256" key="1">
    <source>
        <dbReference type="ARBA" id="ARBA00010641"/>
    </source>
</evidence>
<feature type="domain" description="RNA polymerase sigma-70 region 2" evidence="6">
    <location>
        <begin position="22"/>
        <end position="90"/>
    </location>
</feature>
<feature type="domain" description="RNA polymerase sigma factor 70 region 4 type 2" evidence="7">
    <location>
        <begin position="121"/>
        <end position="171"/>
    </location>
</feature>
<evidence type="ECO:0000259" key="7">
    <source>
        <dbReference type="Pfam" id="PF08281"/>
    </source>
</evidence>
<dbReference type="InterPro" id="IPR013324">
    <property type="entry name" value="RNA_pol_sigma_r3/r4-like"/>
</dbReference>